<accession>A0A1C6UAT3</accession>
<protein>
    <submittedName>
        <fullName evidence="1">Uncharacterized protein</fullName>
    </submittedName>
</protein>
<gene>
    <name evidence="1" type="ORF">GA0070603_1113</name>
</gene>
<dbReference type="OrthoDB" id="3295950at2"/>
<dbReference type="EMBL" id="FMIB01000002">
    <property type="protein sequence ID" value="SCL51021.1"/>
    <property type="molecule type" value="Genomic_DNA"/>
</dbReference>
<keyword evidence="2" id="KW-1185">Reference proteome</keyword>
<sequence>MIDSWPTAPRTALQRGQLIVAEVPASRPDRRAWIAIYPLQSPAATGHGFNLFHREFETSYIQNGWCVGPGDGMTDVRTAHAQDEMTLNQVLTTWGLDPSQLTYAHRTDYPV</sequence>
<reference evidence="2" key="1">
    <citation type="submission" date="2016-06" db="EMBL/GenBank/DDBJ databases">
        <authorList>
            <person name="Varghese N."/>
            <person name="Submissions Spin"/>
        </authorList>
    </citation>
    <scope>NUCLEOTIDE SEQUENCE [LARGE SCALE GENOMIC DNA]</scope>
    <source>
        <strain evidence="2">DSM 44151</strain>
    </source>
</reference>
<dbReference type="AlphaFoldDB" id="A0A1C6UAT3"/>
<proteinExistence type="predicted"/>
<dbReference type="Proteomes" id="UP000198605">
    <property type="component" value="Unassembled WGS sequence"/>
</dbReference>
<organism evidence="1 2">
    <name type="scientific">Micromonospora chersina</name>
    <dbReference type="NCBI Taxonomy" id="47854"/>
    <lineage>
        <taxon>Bacteria</taxon>
        <taxon>Bacillati</taxon>
        <taxon>Actinomycetota</taxon>
        <taxon>Actinomycetes</taxon>
        <taxon>Micromonosporales</taxon>
        <taxon>Micromonosporaceae</taxon>
        <taxon>Micromonospora</taxon>
    </lineage>
</organism>
<evidence type="ECO:0000313" key="1">
    <source>
        <dbReference type="EMBL" id="SCL51021.1"/>
    </source>
</evidence>
<dbReference type="GeneID" id="43277780"/>
<evidence type="ECO:0000313" key="2">
    <source>
        <dbReference type="Proteomes" id="UP000198605"/>
    </source>
</evidence>
<dbReference type="RefSeq" id="WP_091308090.1">
    <property type="nucleotide sequence ID" value="NZ_FMIB01000002.1"/>
</dbReference>
<name>A0A1C6UAT3_9ACTN</name>